<name>A0A381PT28_9ZZZZ</name>
<organism evidence="1">
    <name type="scientific">marine metagenome</name>
    <dbReference type="NCBI Taxonomy" id="408172"/>
    <lineage>
        <taxon>unclassified sequences</taxon>
        <taxon>metagenomes</taxon>
        <taxon>ecological metagenomes</taxon>
    </lineage>
</organism>
<dbReference type="AlphaFoldDB" id="A0A381PT28"/>
<dbReference type="Pfam" id="PF13489">
    <property type="entry name" value="Methyltransf_23"/>
    <property type="match status" value="1"/>
</dbReference>
<evidence type="ECO:0000313" key="1">
    <source>
        <dbReference type="EMBL" id="SUZ69668.1"/>
    </source>
</evidence>
<dbReference type="EMBL" id="UINC01001069">
    <property type="protein sequence ID" value="SUZ69668.1"/>
    <property type="molecule type" value="Genomic_DNA"/>
</dbReference>
<gene>
    <name evidence="1" type="ORF">METZ01_LOCUS22522</name>
</gene>
<dbReference type="InterPro" id="IPR029063">
    <property type="entry name" value="SAM-dependent_MTases_sf"/>
</dbReference>
<dbReference type="CDD" id="cd02440">
    <property type="entry name" value="AdoMet_MTases"/>
    <property type="match status" value="1"/>
</dbReference>
<feature type="non-terminal residue" evidence="1">
    <location>
        <position position="411"/>
    </location>
</feature>
<proteinExistence type="predicted"/>
<dbReference type="SUPFAM" id="SSF53335">
    <property type="entry name" value="S-adenosyl-L-methionine-dependent methyltransferases"/>
    <property type="match status" value="1"/>
</dbReference>
<dbReference type="PANTHER" id="PTHR43861">
    <property type="entry name" value="TRANS-ACONITATE 2-METHYLTRANSFERASE-RELATED"/>
    <property type="match status" value="1"/>
</dbReference>
<sequence length="411" mass="45463">MSDKTVSSAAEKRLQLEREAIDRDYNDALTALDRALPKLPELPIPPLPLDNSLILPQTGANTGGGLKGHVKRFLWRFLGSTLQQPLIGHINRNLAHNREVILTLNKIFASQALFQHKHILHAQQITPYLNTKYPVMPLSAHEFGKGLAAGLDGLGDEIQKRDEANVVREQRFGSQVEELRATIGALQQKLLLLTRQLEQQIAGGSVNTAKKNQSTPQRTSTHIEESASNLALTESQLSSETGAFKYVGFEEQFRGSPEEIRARINEYVPDFIGASDVLDVGCGRGEFLDVLKEHGVTARGLDINPEMVKVCLTRGLDVSEDDAVSYLEGLADGSLGGLFSAQVVEHLPPEYLIRLLDLAFQKLRPGSKIILETINPKCWVAFFDGYIRDITHAQPLHPDTLTYLLHANGFQ</sequence>
<evidence type="ECO:0008006" key="2">
    <source>
        <dbReference type="Google" id="ProtNLM"/>
    </source>
</evidence>
<dbReference type="Gene3D" id="3.40.50.150">
    <property type="entry name" value="Vaccinia Virus protein VP39"/>
    <property type="match status" value="1"/>
</dbReference>
<reference evidence="1" key="1">
    <citation type="submission" date="2018-05" db="EMBL/GenBank/DDBJ databases">
        <authorList>
            <person name="Lanie J.A."/>
            <person name="Ng W.-L."/>
            <person name="Kazmierczak K.M."/>
            <person name="Andrzejewski T.M."/>
            <person name="Davidsen T.M."/>
            <person name="Wayne K.J."/>
            <person name="Tettelin H."/>
            <person name="Glass J.I."/>
            <person name="Rusch D."/>
            <person name="Podicherti R."/>
            <person name="Tsui H.-C.T."/>
            <person name="Winkler M.E."/>
        </authorList>
    </citation>
    <scope>NUCLEOTIDE SEQUENCE</scope>
</reference>
<accession>A0A381PT28</accession>
<protein>
    <recommendedName>
        <fullName evidence="2">Methyltransferase type 11 domain-containing protein</fullName>
    </recommendedName>
</protein>